<dbReference type="EMBL" id="JBHLWO010000002">
    <property type="protein sequence ID" value="MFC0320234.1"/>
    <property type="molecule type" value="Genomic_DNA"/>
</dbReference>
<sequence>MNKSIFTTNNALRIGKLVEVGGNSIRVELDVKLTELTRSVNGQVYSIGQIGSIIKIHFGRKILFAFVRLLRMQSDIAAEEGKTVIQAGDDKRILEADLFGQGIWNTKNSRLNFIRGIETYPLPLQDAFICLNSELEEIYRAAEGLNKGTNDPMIPIGNYVGGNNAVCKANIDKLFRHHCAILGSTGSGKSGTVASILHSVISHKSAEKDTKPNIVIIDPHGEYGKAFKSQAVIYKAYNESSVTDETTVPLKLPYWLMSSDEFRSLIIGKTEFEATAQNNIIYRAITYARLISQGLVENLGENPVGEADDTVATPETNQETILNFDRDKPVPFLLSEFIKHVDMVQGRKAGKEDNLAATAGRDKIDAILKKLKVLRSNPQLSFIMDEFDENEPLNLTKVLSQFFGKVNSGEDQSERHLKIIDISGLPNEVAGPLTALIARLLFQYKVWQNRTEREKDPVLFVCEEAHRYVPNHGEAQYKEAQEAVRRIAKEGRKYGVGLMLVSQRPSDVESTVLSQCNSWIVLRLTNSADQEHVSKFLPDSLVGLTKMLPSLIRREAIFVGEAAALPSRIKIKELSAKQLPDSNDISFIEGWGNEPTSEEQLNSICERWLGT</sequence>
<dbReference type="Pfam" id="PF01935">
    <property type="entry name" value="DUF87"/>
    <property type="match status" value="1"/>
</dbReference>
<feature type="domain" description="Helicase HerA central" evidence="1">
    <location>
        <begin position="154"/>
        <end position="439"/>
    </location>
</feature>
<dbReference type="GO" id="GO:0005524">
    <property type="term" value="F:ATP binding"/>
    <property type="evidence" value="ECO:0007669"/>
    <property type="project" value="UniProtKB-KW"/>
</dbReference>
<dbReference type="InterPro" id="IPR008571">
    <property type="entry name" value="HerA-like"/>
</dbReference>
<keyword evidence="3" id="KW-1185">Reference proteome</keyword>
<organism evidence="2 3">
    <name type="scientific">Olivibacter oleidegradans</name>
    <dbReference type="NCBI Taxonomy" id="760123"/>
    <lineage>
        <taxon>Bacteria</taxon>
        <taxon>Pseudomonadati</taxon>
        <taxon>Bacteroidota</taxon>
        <taxon>Sphingobacteriia</taxon>
        <taxon>Sphingobacteriales</taxon>
        <taxon>Sphingobacteriaceae</taxon>
        <taxon>Olivibacter</taxon>
    </lineage>
</organism>
<dbReference type="SUPFAM" id="SSF52540">
    <property type="entry name" value="P-loop containing nucleoside triphosphate hydrolases"/>
    <property type="match status" value="1"/>
</dbReference>
<evidence type="ECO:0000313" key="3">
    <source>
        <dbReference type="Proteomes" id="UP001589774"/>
    </source>
</evidence>
<dbReference type="PANTHER" id="PTHR42957">
    <property type="entry name" value="HELICASE MJ1565-RELATED"/>
    <property type="match status" value="1"/>
</dbReference>
<proteinExistence type="predicted"/>
<keyword evidence="2" id="KW-0547">Nucleotide-binding</keyword>
<comment type="caution">
    <text evidence="2">The sequence shown here is derived from an EMBL/GenBank/DDBJ whole genome shotgun (WGS) entry which is preliminary data.</text>
</comment>
<gene>
    <name evidence="2" type="ORF">ACFFI0_18050</name>
</gene>
<accession>A0ABV6HNR3</accession>
<evidence type="ECO:0000259" key="1">
    <source>
        <dbReference type="Pfam" id="PF01935"/>
    </source>
</evidence>
<dbReference type="CDD" id="cd01127">
    <property type="entry name" value="TrwB_TraG_TraD_VirD4"/>
    <property type="match status" value="1"/>
</dbReference>
<dbReference type="PANTHER" id="PTHR42957:SF1">
    <property type="entry name" value="HELICASE MJ1565-RELATED"/>
    <property type="match status" value="1"/>
</dbReference>
<dbReference type="Proteomes" id="UP001589774">
    <property type="component" value="Unassembled WGS sequence"/>
</dbReference>
<protein>
    <submittedName>
        <fullName evidence="2">ATP-binding protein</fullName>
    </submittedName>
</protein>
<dbReference type="InterPro" id="IPR002789">
    <property type="entry name" value="HerA_central"/>
</dbReference>
<reference evidence="2 3" key="1">
    <citation type="submission" date="2024-09" db="EMBL/GenBank/DDBJ databases">
        <authorList>
            <person name="Sun Q."/>
            <person name="Mori K."/>
        </authorList>
    </citation>
    <scope>NUCLEOTIDE SEQUENCE [LARGE SCALE GENOMIC DNA]</scope>
    <source>
        <strain evidence="2 3">CCM 7765</strain>
    </source>
</reference>
<keyword evidence="2" id="KW-0067">ATP-binding</keyword>
<dbReference type="Gene3D" id="3.40.50.300">
    <property type="entry name" value="P-loop containing nucleotide triphosphate hydrolases"/>
    <property type="match status" value="2"/>
</dbReference>
<name>A0ABV6HNR3_9SPHI</name>
<dbReference type="RefSeq" id="WP_377477439.1">
    <property type="nucleotide sequence ID" value="NZ_JBHLWO010000002.1"/>
</dbReference>
<dbReference type="InterPro" id="IPR027417">
    <property type="entry name" value="P-loop_NTPase"/>
</dbReference>
<evidence type="ECO:0000313" key="2">
    <source>
        <dbReference type="EMBL" id="MFC0320234.1"/>
    </source>
</evidence>